<feature type="non-terminal residue" evidence="2">
    <location>
        <position position="342"/>
    </location>
</feature>
<keyword evidence="1" id="KW-1133">Transmembrane helix</keyword>
<proteinExistence type="predicted"/>
<keyword evidence="1" id="KW-0472">Membrane</keyword>
<sequence length="342" mass="38826">MKSFENGLKRSKSVYIGQNRFKSVENDRNRSKLVKNSGGCGLPKVVVVEVANWKIMLENKAYISPSSAYFMLRFADACFVNAFLMAASLLMIWFVSYAGGVPIDGDKDNVAFIHLLHVSWHDNTTSYTKSMTAATSGLSTTMTSDPGERDARMIESGLISLIVCAFSWETLTEGTEGALHLGPERPRVYFDLTIEEKERYNADIRATNILLQGLPKDIYYFINHYTDAKDIWDNVKMLLEGSKLTKEDRESQLYDDFEHFRQNKGETIHDCYVLFAKLINDMRNIKMPMSRMQLNSKDGAEDFSRNIVTNSRVTLSWKEIVSLTFSEAGVLHVNWTSLGHCV</sequence>
<name>A0A699HSN8_TANCI</name>
<dbReference type="EMBL" id="BKCJ010175006">
    <property type="protein sequence ID" value="GEY39592.1"/>
    <property type="molecule type" value="Genomic_DNA"/>
</dbReference>
<protein>
    <recommendedName>
        <fullName evidence="3">Integrase, catalytic region, zinc finger, CCHC-type, peptidase aspartic, catalytic</fullName>
    </recommendedName>
</protein>
<feature type="transmembrane region" description="Helical" evidence="1">
    <location>
        <begin position="74"/>
        <end position="95"/>
    </location>
</feature>
<dbReference type="Pfam" id="PF14223">
    <property type="entry name" value="Retrotran_gag_2"/>
    <property type="match status" value="1"/>
</dbReference>
<reference evidence="2" key="1">
    <citation type="journal article" date="2019" name="Sci. Rep.">
        <title>Draft genome of Tanacetum cinerariifolium, the natural source of mosquito coil.</title>
        <authorList>
            <person name="Yamashiro T."/>
            <person name="Shiraishi A."/>
            <person name="Satake H."/>
            <person name="Nakayama K."/>
        </authorList>
    </citation>
    <scope>NUCLEOTIDE SEQUENCE</scope>
</reference>
<keyword evidence="1" id="KW-0812">Transmembrane</keyword>
<comment type="caution">
    <text evidence="2">The sequence shown here is derived from an EMBL/GenBank/DDBJ whole genome shotgun (WGS) entry which is preliminary data.</text>
</comment>
<evidence type="ECO:0008006" key="3">
    <source>
        <dbReference type="Google" id="ProtNLM"/>
    </source>
</evidence>
<gene>
    <name evidence="2" type="ORF">Tci_411566</name>
</gene>
<organism evidence="2">
    <name type="scientific">Tanacetum cinerariifolium</name>
    <name type="common">Dalmatian daisy</name>
    <name type="synonym">Chrysanthemum cinerariifolium</name>
    <dbReference type="NCBI Taxonomy" id="118510"/>
    <lineage>
        <taxon>Eukaryota</taxon>
        <taxon>Viridiplantae</taxon>
        <taxon>Streptophyta</taxon>
        <taxon>Embryophyta</taxon>
        <taxon>Tracheophyta</taxon>
        <taxon>Spermatophyta</taxon>
        <taxon>Magnoliopsida</taxon>
        <taxon>eudicotyledons</taxon>
        <taxon>Gunneridae</taxon>
        <taxon>Pentapetalae</taxon>
        <taxon>asterids</taxon>
        <taxon>campanulids</taxon>
        <taxon>Asterales</taxon>
        <taxon>Asteraceae</taxon>
        <taxon>Asteroideae</taxon>
        <taxon>Anthemideae</taxon>
        <taxon>Anthemidinae</taxon>
        <taxon>Tanacetum</taxon>
    </lineage>
</organism>
<evidence type="ECO:0000313" key="2">
    <source>
        <dbReference type="EMBL" id="GEY39592.1"/>
    </source>
</evidence>
<accession>A0A699HSN8</accession>
<dbReference type="AlphaFoldDB" id="A0A699HSN8"/>
<evidence type="ECO:0000256" key="1">
    <source>
        <dbReference type="SAM" id="Phobius"/>
    </source>
</evidence>